<proteinExistence type="predicted"/>
<dbReference type="RefSeq" id="WP_044352629.1">
    <property type="nucleotide sequence ID" value="NZ_AZAC01000078.1"/>
</dbReference>
<feature type="transmembrane region" description="Helical" evidence="1">
    <location>
        <begin position="113"/>
        <end position="132"/>
    </location>
</feature>
<feature type="transmembrane region" description="Helical" evidence="1">
    <location>
        <begin position="66"/>
        <end position="92"/>
    </location>
</feature>
<gene>
    <name evidence="2" type="ORF">X474_26720</name>
</gene>
<feature type="transmembrane region" description="Helical" evidence="1">
    <location>
        <begin position="243"/>
        <end position="262"/>
    </location>
</feature>
<dbReference type="Proteomes" id="UP000032233">
    <property type="component" value="Unassembled WGS sequence"/>
</dbReference>
<keyword evidence="1" id="KW-0812">Transmembrane</keyword>
<dbReference type="AlphaFoldDB" id="A0A0D2G7S0"/>
<organism evidence="2 3">
    <name type="scientific">Dethiosulfatarculus sandiegensis</name>
    <dbReference type="NCBI Taxonomy" id="1429043"/>
    <lineage>
        <taxon>Bacteria</taxon>
        <taxon>Pseudomonadati</taxon>
        <taxon>Thermodesulfobacteriota</taxon>
        <taxon>Desulfarculia</taxon>
        <taxon>Desulfarculales</taxon>
        <taxon>Desulfarculaceae</taxon>
        <taxon>Dethiosulfatarculus</taxon>
    </lineage>
</organism>
<dbReference type="STRING" id="1429043.X474_26720"/>
<reference evidence="2 3" key="1">
    <citation type="submission" date="2013-11" db="EMBL/GenBank/DDBJ databases">
        <title>Metagenomic analysis of a methanogenic consortium involved in long chain n-alkane degradation.</title>
        <authorList>
            <person name="Davidova I.A."/>
            <person name="Callaghan A.V."/>
            <person name="Wawrik B."/>
            <person name="Pruitt S."/>
            <person name="Marks C."/>
            <person name="Duncan K.E."/>
            <person name="Suflita J.M."/>
        </authorList>
    </citation>
    <scope>NUCLEOTIDE SEQUENCE [LARGE SCALE GENOMIC DNA]</scope>
    <source>
        <strain evidence="2 3">SPR</strain>
    </source>
</reference>
<keyword evidence="1" id="KW-1133">Transmembrane helix</keyword>
<keyword evidence="1" id="KW-0472">Membrane</keyword>
<name>A0A0D2G7S0_9BACT</name>
<sequence length="275" mass="31837">MKLLKTLWIFFGKASLSIWVLLSLVVVLCCGYYLFEAAPTIYAPLNRLLLWDWIVSYGLHNLENTWWFFCFLVLLGLLVTNTVVCTWQKVVALAKRRKNGSSLDYWLRFSPHIMHLAFIIILASHLVTYVFGLNAQNNLVLLNKEITLPDSQIRLRLDGIESTFYQGERLAFFKGRALSQNISLSLIGPDGTVTQKSLAINSPIWHQGYSIHLKSYYPKAKSTMQRRNYANLIIKRDPGVKTFFFGTFVFAFGLLAYLWQALRQHKERAMREMQK</sequence>
<protein>
    <recommendedName>
        <fullName evidence="4">ResB-like domain-containing protein</fullName>
    </recommendedName>
</protein>
<dbReference type="EMBL" id="AZAC01000078">
    <property type="protein sequence ID" value="KIX10977.1"/>
    <property type="molecule type" value="Genomic_DNA"/>
</dbReference>
<feature type="transmembrane region" description="Helical" evidence="1">
    <location>
        <begin position="7"/>
        <end position="35"/>
    </location>
</feature>
<evidence type="ECO:0008006" key="4">
    <source>
        <dbReference type="Google" id="ProtNLM"/>
    </source>
</evidence>
<evidence type="ECO:0000313" key="2">
    <source>
        <dbReference type="EMBL" id="KIX10977.1"/>
    </source>
</evidence>
<dbReference type="InParanoid" id="A0A0D2G7S0"/>
<evidence type="ECO:0000256" key="1">
    <source>
        <dbReference type="SAM" id="Phobius"/>
    </source>
</evidence>
<evidence type="ECO:0000313" key="3">
    <source>
        <dbReference type="Proteomes" id="UP000032233"/>
    </source>
</evidence>
<keyword evidence="3" id="KW-1185">Reference proteome</keyword>
<comment type="caution">
    <text evidence="2">The sequence shown here is derived from an EMBL/GenBank/DDBJ whole genome shotgun (WGS) entry which is preliminary data.</text>
</comment>
<accession>A0A0D2G7S0</accession>